<dbReference type="Proteomes" id="UP001230268">
    <property type="component" value="Unassembled WGS sequence"/>
</dbReference>
<name>A0AAD8PDQ1_BABGI</name>
<keyword evidence="3" id="KW-1185">Reference proteome</keyword>
<protein>
    <recommendedName>
        <fullName evidence="4">6-Cys domain-containing protein</fullName>
    </recommendedName>
</protein>
<evidence type="ECO:0008006" key="4">
    <source>
        <dbReference type="Google" id="ProtNLM"/>
    </source>
</evidence>
<dbReference type="Gene3D" id="2.60.40.2860">
    <property type="match status" value="2"/>
</dbReference>
<dbReference type="AlphaFoldDB" id="A0AAD8PDQ1"/>
<evidence type="ECO:0000256" key="1">
    <source>
        <dbReference type="SAM" id="SignalP"/>
    </source>
</evidence>
<comment type="caution">
    <text evidence="2">The sequence shown here is derived from an EMBL/GenBank/DDBJ whole genome shotgun (WGS) entry which is preliminary data.</text>
</comment>
<gene>
    <name evidence="2" type="ORF">BgAZ_404860</name>
</gene>
<proteinExistence type="predicted"/>
<accession>A0AAD8PDQ1</accession>
<reference evidence="2" key="1">
    <citation type="submission" date="2023-08" db="EMBL/GenBank/DDBJ databases">
        <title>Draft sequence of the Babesia gibsoni genome.</title>
        <authorList>
            <person name="Yamagishi J.Y."/>
            <person name="Xuan X.X."/>
        </authorList>
    </citation>
    <scope>NUCLEOTIDE SEQUENCE</scope>
    <source>
        <strain evidence="2">Azabu</strain>
    </source>
</reference>
<keyword evidence="1" id="KW-0732">Signal</keyword>
<dbReference type="InterPro" id="IPR038160">
    <property type="entry name" value="6_CYS_dom_sf"/>
</dbReference>
<sequence length="1032" mass="115938">MDCSFFISATSLLSGLLGCVEAIKWTELSIGELSHQDERKRVVVAKGAVRNEFAIRLTCPMPYVIYPRNDDEAAKTDRHVFVEAGGSLVEVPLSKVIHGLYGKPTVRVFQDEENNVMEIHYPNITYLSRYVVDIIRGRATHIYLLCSLPHTSLHHDLLSKLRYLNVVVDSSITVSRRNEIAKYLKGRNSAIGMFSIDISSIHKATHGCGSLPTRPFLNAADYDDISGVRSCTVDITEHPDVGFYCDGTIQPTDCFYKLLNSETSNEINIGGLVDVKRSSNWNWYFATYYRKGIIKGFNGYCKCVDVSTGEVTAQINIMTGMSHECDINGMILKNKVQPIIGNWCDVALLPGSTLTIKVPINIYDTYLTQRTNRESTQSRPTLLHSSIYPQDMKNAFLNHTELSSHIHPPIVYKSDEYMTGDALHIDQSKEKDDGIITVTYLENSPLSYPPWFTGLTYTWNLDTDTDRLNVKDTVAIVNLVPVVTHDYYMTGCEPPTSSIFYMGNGYNAHRQDLEIYGHKMRLCHTTLRFRQNYGLYCPPGHAIEPKGCEKYGFNAVSQGLEHWKGFAVLWSNEFLSSMRIFTRALKMSPRRKCSLSCSCVDKDGIERARLVVSNSNQQSTHFIRLGYKESMSMVVPSVNIIDGGIEGERLPEIQEIPFPFPFPNKTILLYRGTSRFLNGLVPFINSHTRFINLNGRTEPFLTHRDNVVNDNMFIGVAYNQWECSELSNHEALFLPLNVKKYFYREVNTDGARKLVPVEYSKVLGTNAAGFKVETKLQSGDIYDYDSITLMNPMSSIIVSKTNEVINLKYAYGKLTSRCNIIENVVGDTMDDGLESIDEAEYLDVEFEANYETEIMNLEDNQSMSLATPDSSGSNNAVMENGVASTTTDVKETRSLTVFGVINIAIHPTDPYLHGCGINDPSEELFRDDTVPLLNNANENIGCEVDIAEGDASFYCPRPYHTEPPNCMPTTPGGALRVSRPGKLGNRHFHVFTKTEEESENGTSNVQGTTRETFECHCVTNTGLRMVTIRVHT</sequence>
<evidence type="ECO:0000313" key="3">
    <source>
        <dbReference type="Proteomes" id="UP001230268"/>
    </source>
</evidence>
<evidence type="ECO:0000313" key="2">
    <source>
        <dbReference type="EMBL" id="KAK1442456.1"/>
    </source>
</evidence>
<organism evidence="2 3">
    <name type="scientific">Babesia gibsoni</name>
    <dbReference type="NCBI Taxonomy" id="33632"/>
    <lineage>
        <taxon>Eukaryota</taxon>
        <taxon>Sar</taxon>
        <taxon>Alveolata</taxon>
        <taxon>Apicomplexa</taxon>
        <taxon>Aconoidasida</taxon>
        <taxon>Piroplasmida</taxon>
        <taxon>Babesiidae</taxon>
        <taxon>Babesia</taxon>
    </lineage>
</organism>
<dbReference type="EMBL" id="JAVEPI010000004">
    <property type="protein sequence ID" value="KAK1442456.1"/>
    <property type="molecule type" value="Genomic_DNA"/>
</dbReference>
<feature type="chain" id="PRO_5042102683" description="6-Cys domain-containing protein" evidence="1">
    <location>
        <begin position="23"/>
        <end position="1032"/>
    </location>
</feature>
<feature type="signal peptide" evidence="1">
    <location>
        <begin position="1"/>
        <end position="22"/>
    </location>
</feature>